<accession>J9W3Z6</accession>
<reference evidence="1 2" key="1">
    <citation type="journal article" date="2014" name="PLoS Genet.">
        <title>Analysis of the genome and transcriptome of Cryptococcus neoformans var. grubii reveals complex RNA expression and microevolution leading to virulence attenuation.</title>
        <authorList>
            <person name="Janbon G."/>
            <person name="Ormerod K.L."/>
            <person name="Paulet D."/>
            <person name="Byrnes E.J.III."/>
            <person name="Yadav V."/>
            <person name="Chatterjee G."/>
            <person name="Mullapudi N."/>
            <person name="Hon C.C."/>
            <person name="Billmyre R.B."/>
            <person name="Brunel F."/>
            <person name="Bahn Y.S."/>
            <person name="Chen W."/>
            <person name="Chen Y."/>
            <person name="Chow E.W."/>
            <person name="Coppee J.Y."/>
            <person name="Floyd-Averette A."/>
            <person name="Gaillardin C."/>
            <person name="Gerik K.J."/>
            <person name="Goldberg J."/>
            <person name="Gonzalez-Hilarion S."/>
            <person name="Gujja S."/>
            <person name="Hamlin J.L."/>
            <person name="Hsueh Y.P."/>
            <person name="Ianiri G."/>
            <person name="Jones S."/>
            <person name="Kodira C.D."/>
            <person name="Kozubowski L."/>
            <person name="Lam W."/>
            <person name="Marra M."/>
            <person name="Mesner L.D."/>
            <person name="Mieczkowski P.A."/>
            <person name="Moyrand F."/>
            <person name="Nielsen K."/>
            <person name="Proux C."/>
            <person name="Rossignol T."/>
            <person name="Schein J.E."/>
            <person name="Sun S."/>
            <person name="Wollschlaeger C."/>
            <person name="Wood I.A."/>
            <person name="Zeng Q."/>
            <person name="Neuveglise C."/>
            <person name="Newlon C.S."/>
            <person name="Perfect J.R."/>
            <person name="Lodge J.K."/>
            <person name="Idnurm A."/>
            <person name="Stajich J.E."/>
            <person name="Kronstad J.W."/>
            <person name="Sanyal K."/>
            <person name="Heitman J."/>
            <person name="Fraser J.A."/>
            <person name="Cuomo C.A."/>
            <person name="Dietrich F.S."/>
        </authorList>
    </citation>
    <scope>NUCLEOTIDE SEQUENCE [LARGE SCALE GENOMIC DNA]</scope>
    <source>
        <strain evidence="2">H99 / ATCC 208821 / CBS 10515 / FGSC 9487</strain>
    </source>
</reference>
<keyword evidence="2" id="KW-1185">Reference proteome</keyword>
<evidence type="ECO:0000313" key="1">
    <source>
        <dbReference type="EMBL" id="AFR98920.1"/>
    </source>
</evidence>
<proteinExistence type="predicted"/>
<protein>
    <submittedName>
        <fullName evidence="1">Uncharacterized protein</fullName>
    </submittedName>
</protein>
<dbReference type="Proteomes" id="UP000010091">
    <property type="component" value="Chromosome 14"/>
</dbReference>
<dbReference type="AlphaFoldDB" id="J9W3Z6"/>
<dbReference type="EMBL" id="CP003833">
    <property type="protein sequence ID" value="AFR98920.1"/>
    <property type="molecule type" value="Genomic_DNA"/>
</dbReference>
<gene>
    <name evidence="1" type="ORF">CNAG_05487</name>
</gene>
<organism evidence="1 2">
    <name type="scientific">Cryptococcus neoformans (strain H99 / ATCC 208821 / CBS 10515 / FGSC 9487)</name>
    <name type="common">Cryptococcus neoformans var. grubii serotype A</name>
    <dbReference type="NCBI Taxonomy" id="235443"/>
    <lineage>
        <taxon>Eukaryota</taxon>
        <taxon>Fungi</taxon>
        <taxon>Dikarya</taxon>
        <taxon>Basidiomycota</taxon>
        <taxon>Agaricomycotina</taxon>
        <taxon>Tremellomycetes</taxon>
        <taxon>Tremellales</taxon>
        <taxon>Cryptococcaceae</taxon>
        <taxon>Cryptococcus</taxon>
        <taxon>Cryptococcus neoformans species complex</taxon>
    </lineage>
</organism>
<sequence length="465" mass="52134">MVKAVIQVILELAIAEDRQALHQRVCDERDLSLGEHEKMYRILDLPVETSSSQLHKNVKMLYGQLDIDPSMVVHLKCPTKECQNVFIDVVGKDGWDKVPGSCPECGTALREGRKLVTEFFSRHTLQAKLEYKPILHSWQRQHDEQMERPAYLQDTNPGKIPHHQLDGSCYQVDDQDVQHEHGCLVLTINVSINWADPSKSCNHPPQSMGPIMCQLANLPNKYRSQYLFMMLMGITPAPNEPPDCLLHHLLLPLAIDILRAECDGLWIKTLRYPNGHKVNTRIGTICYDQPASVIVTGCAHFRRKDSPCLKCLAGHLTKATQAYTETLKKSIFAVPSHLSALDLFLNFDKFLHAAIDPMYALLEGILPFYIQKVLVLGRYDCHKLGYQHSKCPTRTCATVPKANQLETELTAGNATLAYLMLAQTIPSADDGTGDMTYALFHPLLSILVPVPTDNSLPAPSPKFLS</sequence>
<dbReference type="HOGENOM" id="CLU_587951_0_0_1"/>
<dbReference type="VEuPathDB" id="FungiDB:CNAG_05487"/>
<name>J9W3Z6_CRYN9</name>
<dbReference type="GeneID" id="23888800"/>
<dbReference type="KEGG" id="cng:CNAG_05487"/>
<dbReference type="OrthoDB" id="3247418at2759"/>
<dbReference type="RefSeq" id="XP_012053807.1">
    <property type="nucleotide sequence ID" value="XM_012198417.1"/>
</dbReference>
<evidence type="ECO:0000313" key="2">
    <source>
        <dbReference type="Proteomes" id="UP000010091"/>
    </source>
</evidence>